<dbReference type="InterPro" id="IPR007449">
    <property type="entry name" value="ZipA_FtsZ-bd_C"/>
</dbReference>
<comment type="subcellular location">
    <subcellularLocation>
        <location evidence="2">Cell inner membrane</location>
        <topology evidence="2">Single-pass type I membrane protein</topology>
    </subcellularLocation>
</comment>
<keyword evidence="1" id="KW-0131">Cell cycle</keyword>
<evidence type="ECO:0000259" key="3">
    <source>
        <dbReference type="Pfam" id="PF04354"/>
    </source>
</evidence>
<keyword evidence="2" id="KW-0812">Transmembrane</keyword>
<comment type="similarity">
    <text evidence="1">Belongs to the ZipA family.</text>
</comment>
<dbReference type="GO" id="GO:0005886">
    <property type="term" value="C:plasma membrane"/>
    <property type="evidence" value="ECO:0007669"/>
    <property type="project" value="UniProtKB-SubCell"/>
</dbReference>
<keyword evidence="2" id="KW-0472">Membrane</keyword>
<evidence type="ECO:0000256" key="2">
    <source>
        <dbReference type="RuleBase" id="RU003613"/>
    </source>
</evidence>
<keyword evidence="5" id="KW-1185">Reference proteome</keyword>
<proteinExistence type="inferred from homology"/>
<evidence type="ECO:0000313" key="5">
    <source>
        <dbReference type="Proteomes" id="UP000563151"/>
    </source>
</evidence>
<dbReference type="EMBL" id="JAAZWO010000016">
    <property type="protein sequence ID" value="MBC2398636.1"/>
    <property type="molecule type" value="Genomic_DNA"/>
</dbReference>
<dbReference type="GO" id="GO:0090529">
    <property type="term" value="P:cell septum assembly"/>
    <property type="evidence" value="ECO:0007669"/>
    <property type="project" value="InterPro"/>
</dbReference>
<dbReference type="Pfam" id="PF04354">
    <property type="entry name" value="ZipA_C"/>
    <property type="match status" value="1"/>
</dbReference>
<dbReference type="Proteomes" id="UP000563151">
    <property type="component" value="Unassembled WGS sequence"/>
</dbReference>
<comment type="function">
    <text evidence="1">Essential cell division protein that stabilizes the FtsZ protofilaments by cross-linking them and that serves as a cytoplasmic membrane anchor for the Z ring. Also required for the recruitment to the septal ring of downstream cell division proteins.</text>
</comment>
<comment type="caution">
    <text evidence="4">The sequence shown here is derived from an EMBL/GenBank/DDBJ whole genome shotgun (WGS) entry which is preliminary data.</text>
</comment>
<evidence type="ECO:0000313" key="4">
    <source>
        <dbReference type="EMBL" id="MBC2398636.1"/>
    </source>
</evidence>
<sequence>MDANLPAKGTEDVSFLLKISDEETTIKQIGNLIVREPNEDFYWLVDVEFDDFTMSDEDIIKLLRGCIVYGHVKDLNVWTSVGRRQHGPCIYDKISICIDVYDNVNNEICVTYDKLENCIENIEKKFKTMGSAKIVPRENIQMAINKGNKLSDFFQNEEKFEHNIGLKLLSDKHSPYKGKDIWDVMLCLGIEWGDMDIFHAENKSQFGDDYLFSISTTTEPGFFGYIQWLKIPLMI</sequence>
<dbReference type="AlphaFoldDB" id="A0A923J0U2"/>
<keyword evidence="2" id="KW-0997">Cell inner membrane</keyword>
<dbReference type="Gene3D" id="3.30.1400.10">
    <property type="entry name" value="ZipA, C-terminal FtsZ-binding domain"/>
    <property type="match status" value="1"/>
</dbReference>
<name>A0A923J0U2_CLOTT</name>
<dbReference type="SUPFAM" id="SSF64383">
    <property type="entry name" value="Cell-division protein ZipA, C-terminal domain"/>
    <property type="match status" value="1"/>
</dbReference>
<organism evidence="4 5">
    <name type="scientific">Clostridium tetanomorphum</name>
    <dbReference type="NCBI Taxonomy" id="1553"/>
    <lineage>
        <taxon>Bacteria</taxon>
        <taxon>Bacillati</taxon>
        <taxon>Bacillota</taxon>
        <taxon>Clostridia</taxon>
        <taxon>Eubacteriales</taxon>
        <taxon>Clostridiaceae</taxon>
        <taxon>Clostridium</taxon>
    </lineage>
</organism>
<evidence type="ECO:0000256" key="1">
    <source>
        <dbReference type="RuleBase" id="RU003612"/>
    </source>
</evidence>
<feature type="domain" description="ZipA C-terminal FtsZ-binding" evidence="3">
    <location>
        <begin position="164"/>
        <end position="224"/>
    </location>
</feature>
<accession>A0A923J0U2</accession>
<reference evidence="4 5" key="1">
    <citation type="submission" date="2020-04" db="EMBL/GenBank/DDBJ databases">
        <title>Genomic insights into acetone-butanol-ethanol (ABE) fermentation by sequencing solventogenic clostridia strains.</title>
        <authorList>
            <person name="Brown S."/>
        </authorList>
    </citation>
    <scope>NUCLEOTIDE SEQUENCE [LARGE SCALE GENOMIC DNA]</scope>
    <source>
        <strain evidence="4 5">DJ011</strain>
    </source>
</reference>
<keyword evidence="2" id="KW-1003">Cell membrane</keyword>
<protein>
    <recommendedName>
        <fullName evidence="1">Cell division protein ZipA</fullName>
    </recommendedName>
</protein>
<dbReference type="InterPro" id="IPR036765">
    <property type="entry name" value="ZipA_FtsZ-bd_C_sf"/>
</dbReference>
<gene>
    <name evidence="4" type="ORF">HGG79_12760</name>
</gene>
<keyword evidence="1 4" id="KW-0132">Cell division</keyword>